<comment type="similarity">
    <text evidence="11">Belongs to the glycosyl hydrolase 3 family. NagZ subfamily.</text>
</comment>
<evidence type="ECO:0000256" key="3">
    <source>
        <dbReference type="ARBA" id="ARBA00022618"/>
    </source>
</evidence>
<dbReference type="InterPro" id="IPR019800">
    <property type="entry name" value="Glyco_hydro_3_AS"/>
</dbReference>
<gene>
    <name evidence="11 13" type="primary">nagZ</name>
    <name evidence="13" type="ORF">Q8A57_09525</name>
</gene>
<comment type="subcellular location">
    <subcellularLocation>
        <location evidence="11">Cytoplasm</location>
    </subcellularLocation>
</comment>
<evidence type="ECO:0000256" key="5">
    <source>
        <dbReference type="ARBA" id="ARBA00022960"/>
    </source>
</evidence>
<reference evidence="13" key="2">
    <citation type="submission" date="2023-08" db="EMBL/GenBank/DDBJ databases">
        <authorList>
            <person name="Luo J."/>
        </authorList>
    </citation>
    <scope>NUCLEOTIDE SEQUENCE</scope>
    <source>
        <strain evidence="13">DSM 25064</strain>
    </source>
</reference>
<dbReference type="PANTHER" id="PTHR30480">
    <property type="entry name" value="BETA-HEXOSAMINIDASE-RELATED"/>
    <property type="match status" value="1"/>
</dbReference>
<keyword evidence="9 11" id="KW-0961">Cell wall biogenesis/degradation</keyword>
<dbReference type="InterPro" id="IPR050226">
    <property type="entry name" value="NagZ_Beta-hexosaminidase"/>
</dbReference>
<evidence type="ECO:0000256" key="9">
    <source>
        <dbReference type="ARBA" id="ARBA00023316"/>
    </source>
</evidence>
<comment type="catalytic activity">
    <reaction evidence="1 11">
        <text>Hydrolysis of terminal non-reducing N-acetyl-D-hexosamine residues in N-acetyl-beta-D-hexosaminides.</text>
        <dbReference type="EC" id="3.2.1.52"/>
    </reaction>
</comment>
<feature type="active site" description="Proton donor/acceptor" evidence="11">
    <location>
        <position position="178"/>
    </location>
</feature>
<evidence type="ECO:0000256" key="6">
    <source>
        <dbReference type="ARBA" id="ARBA00022984"/>
    </source>
</evidence>
<keyword evidence="14" id="KW-1185">Reference proteome</keyword>
<feature type="site" description="Important for catalytic activity" evidence="11">
    <location>
        <position position="176"/>
    </location>
</feature>
<evidence type="ECO:0000256" key="11">
    <source>
        <dbReference type="HAMAP-Rule" id="MF_00364"/>
    </source>
</evidence>
<keyword evidence="3 11" id="KW-0132">Cell division</keyword>
<dbReference type="GO" id="GO:0008360">
    <property type="term" value="P:regulation of cell shape"/>
    <property type="evidence" value="ECO:0007669"/>
    <property type="project" value="UniProtKB-KW"/>
</dbReference>
<reference evidence="13" key="1">
    <citation type="journal article" date="2010" name="Int. J. Syst. Evol. Microbiol.">
        <title>Porticoccus litoralis gen. nov., sp. nov., a gammaproteobacterium isolated from the Yellow Sea.</title>
        <authorList>
            <person name="Oh H.M."/>
            <person name="Kim H."/>
            <person name="Kim K.M."/>
            <person name="Min G.S."/>
            <person name="Cho J.C."/>
        </authorList>
    </citation>
    <scope>NUCLEOTIDE SEQUENCE</scope>
    <source>
        <strain evidence="13">DSM 25064</strain>
    </source>
</reference>
<dbReference type="EMBL" id="JAUUUU010000005">
    <property type="protein sequence ID" value="MDP1521207.1"/>
    <property type="molecule type" value="Genomic_DNA"/>
</dbReference>
<keyword evidence="4 11" id="KW-0378">Hydrolase</keyword>
<feature type="binding site" evidence="11">
    <location>
        <position position="135"/>
    </location>
    <ligand>
        <name>substrate</name>
    </ligand>
</feature>
<dbReference type="InterPro" id="IPR036962">
    <property type="entry name" value="Glyco_hydro_3_N_sf"/>
</dbReference>
<comment type="function">
    <text evidence="11">Plays a role in peptidoglycan recycling by cleaving the terminal beta-1,4-linked N-acetylglucosamine (GlcNAc) from peptide-linked peptidoglycan fragments, giving rise to free GlcNAc, anhydro-N-acetylmuramic acid and anhydro-N-acetylmuramic acid-linked peptides.</text>
</comment>
<dbReference type="GO" id="GO:0005737">
    <property type="term" value="C:cytoplasm"/>
    <property type="evidence" value="ECO:0007669"/>
    <property type="project" value="UniProtKB-SubCell"/>
</dbReference>
<dbReference type="AlphaFoldDB" id="A0AAW8B463"/>
<dbReference type="HAMAP" id="MF_00364">
    <property type="entry name" value="NagZ"/>
    <property type="match status" value="1"/>
</dbReference>
<dbReference type="Gene3D" id="3.20.20.300">
    <property type="entry name" value="Glycoside hydrolase, family 3, N-terminal domain"/>
    <property type="match status" value="1"/>
</dbReference>
<protein>
    <recommendedName>
        <fullName evidence="11">Beta-hexosaminidase</fullName>
        <ecNumber evidence="11">3.2.1.52</ecNumber>
    </recommendedName>
    <alternativeName>
        <fullName evidence="11">Beta-N-acetylhexosaminidase</fullName>
    </alternativeName>
    <alternativeName>
        <fullName evidence="11">N-acetyl-beta-glucosaminidase</fullName>
    </alternativeName>
</protein>
<comment type="caution">
    <text evidence="13">The sequence shown here is derived from an EMBL/GenBank/DDBJ whole genome shotgun (WGS) entry which is preliminary data.</text>
</comment>
<dbReference type="InterPro" id="IPR001764">
    <property type="entry name" value="Glyco_hydro_3_N"/>
</dbReference>
<feature type="binding site" evidence="11">
    <location>
        <position position="63"/>
    </location>
    <ligand>
        <name>substrate</name>
    </ligand>
</feature>
<dbReference type="GO" id="GO:0009254">
    <property type="term" value="P:peptidoglycan turnover"/>
    <property type="evidence" value="ECO:0007669"/>
    <property type="project" value="UniProtKB-UniRule"/>
</dbReference>
<feature type="domain" description="Glycoside hydrolase family 3 N-terminal" evidence="12">
    <location>
        <begin position="18"/>
        <end position="285"/>
    </location>
</feature>
<dbReference type="GO" id="GO:0009252">
    <property type="term" value="P:peptidoglycan biosynthetic process"/>
    <property type="evidence" value="ECO:0007669"/>
    <property type="project" value="UniProtKB-KW"/>
</dbReference>
<feature type="binding site" evidence="11">
    <location>
        <begin position="165"/>
        <end position="166"/>
    </location>
    <ligand>
        <name>substrate</name>
    </ligand>
</feature>
<feature type="active site" description="Nucleophile" evidence="11">
    <location>
        <position position="248"/>
    </location>
</feature>
<name>A0AAW8B463_9GAMM</name>
<dbReference type="RefSeq" id="WP_305170871.1">
    <property type="nucleotide sequence ID" value="NZ_JAUUUU010000005.1"/>
</dbReference>
<evidence type="ECO:0000256" key="7">
    <source>
        <dbReference type="ARBA" id="ARBA00023295"/>
    </source>
</evidence>
<feature type="binding site" evidence="11">
    <location>
        <position position="71"/>
    </location>
    <ligand>
        <name>substrate</name>
    </ligand>
</feature>
<comment type="pathway">
    <text evidence="10 11">Cell wall biogenesis; peptidoglycan recycling.</text>
</comment>
<keyword evidence="7 11" id="KW-0326">Glycosidase</keyword>
<dbReference type="PANTHER" id="PTHR30480:SF13">
    <property type="entry name" value="BETA-HEXOSAMINIDASE"/>
    <property type="match status" value="1"/>
</dbReference>
<evidence type="ECO:0000256" key="4">
    <source>
        <dbReference type="ARBA" id="ARBA00022801"/>
    </source>
</evidence>
<dbReference type="PROSITE" id="PS00775">
    <property type="entry name" value="GLYCOSYL_HYDROL_F3"/>
    <property type="match status" value="1"/>
</dbReference>
<proteinExistence type="inferred from homology"/>
<evidence type="ECO:0000256" key="2">
    <source>
        <dbReference type="ARBA" id="ARBA00022490"/>
    </source>
</evidence>
<evidence type="ECO:0000256" key="1">
    <source>
        <dbReference type="ARBA" id="ARBA00001231"/>
    </source>
</evidence>
<evidence type="ECO:0000259" key="12">
    <source>
        <dbReference type="Pfam" id="PF00933"/>
    </source>
</evidence>
<keyword evidence="5 11" id="KW-0133">Cell shape</keyword>
<dbReference type="GO" id="GO:0051301">
    <property type="term" value="P:cell division"/>
    <property type="evidence" value="ECO:0007669"/>
    <property type="project" value="UniProtKB-KW"/>
</dbReference>
<accession>A0AAW8B463</accession>
<dbReference type="FunFam" id="3.20.20.300:FF:000001">
    <property type="entry name" value="Beta-hexosaminidase"/>
    <property type="match status" value="1"/>
</dbReference>
<dbReference type="NCBIfam" id="NF003740">
    <property type="entry name" value="PRK05337.1"/>
    <property type="match status" value="1"/>
</dbReference>
<dbReference type="GO" id="GO:0071555">
    <property type="term" value="P:cell wall organization"/>
    <property type="evidence" value="ECO:0007669"/>
    <property type="project" value="UniProtKB-KW"/>
</dbReference>
<dbReference type="Pfam" id="PF00933">
    <property type="entry name" value="Glyco_hydro_3"/>
    <property type="match status" value="1"/>
</dbReference>
<keyword evidence="6 11" id="KW-0573">Peptidoglycan synthesis</keyword>
<dbReference type="GO" id="GO:0004563">
    <property type="term" value="F:beta-N-acetylhexosaminidase activity"/>
    <property type="evidence" value="ECO:0007669"/>
    <property type="project" value="UniProtKB-UniRule"/>
</dbReference>
<dbReference type="InterPro" id="IPR017853">
    <property type="entry name" value="GH"/>
</dbReference>
<evidence type="ECO:0000313" key="13">
    <source>
        <dbReference type="EMBL" id="MDP1521207.1"/>
    </source>
</evidence>
<evidence type="ECO:0000256" key="8">
    <source>
        <dbReference type="ARBA" id="ARBA00023306"/>
    </source>
</evidence>
<keyword evidence="8 11" id="KW-0131">Cell cycle</keyword>
<dbReference type="EC" id="3.2.1.52" evidence="11"/>
<organism evidence="13 14">
    <name type="scientific">Porticoccus litoralis</name>
    <dbReference type="NCBI Taxonomy" id="434086"/>
    <lineage>
        <taxon>Bacteria</taxon>
        <taxon>Pseudomonadati</taxon>
        <taxon>Pseudomonadota</taxon>
        <taxon>Gammaproteobacteria</taxon>
        <taxon>Cellvibrionales</taxon>
        <taxon>Porticoccaceae</taxon>
        <taxon>Porticoccus</taxon>
    </lineage>
</organism>
<keyword evidence="2 11" id="KW-0963">Cytoplasm</keyword>
<sequence length="339" mass="37176">MIPGPLMLDLEGLVLTPDEEHLLRHPGVGGVIFFSRNFSSRKQMMELVAQIRDIRPELLLCVDQEGGRVQRFREGFTRIPPMQILGDLLPGGDALQLLRDTGWLMASELLASGIDFSFAPVLDVDREGCEVIADRSFSDDPICLVQAAGAFIAGMHEAGMAATGKHFPGHGGVRADSHLETPYDQRSLQALRDRDLRPFVELSNTLDAVMPAHIVFPNIDDNAVGFSRFWLQTVLRDELQFEGVIFSDDLSMKGADIAGSYAQKADSALHAGCDMVLVCNSRPGALEVLDFLESADVNPSPRLPDMLGRQQPDWTTLVASPRWQSTVAKLEELVAAKAK</sequence>
<evidence type="ECO:0000256" key="10">
    <source>
        <dbReference type="ARBA" id="ARBA00037880"/>
    </source>
</evidence>
<dbReference type="InterPro" id="IPR022956">
    <property type="entry name" value="Beta_hexosaminidase_bac"/>
</dbReference>
<evidence type="ECO:0000313" key="14">
    <source>
        <dbReference type="Proteomes" id="UP001178354"/>
    </source>
</evidence>
<dbReference type="Proteomes" id="UP001178354">
    <property type="component" value="Unassembled WGS sequence"/>
</dbReference>
<dbReference type="GO" id="GO:0005975">
    <property type="term" value="P:carbohydrate metabolic process"/>
    <property type="evidence" value="ECO:0007669"/>
    <property type="project" value="InterPro"/>
</dbReference>
<dbReference type="SUPFAM" id="SSF51445">
    <property type="entry name" value="(Trans)glycosidases"/>
    <property type="match status" value="1"/>
</dbReference>